<gene>
    <name evidence="1" type="ORF">VNO80_30263</name>
</gene>
<keyword evidence="2" id="KW-1185">Reference proteome</keyword>
<dbReference type="Proteomes" id="UP001374584">
    <property type="component" value="Unassembled WGS sequence"/>
</dbReference>
<name>A0AAN9LFY4_PHACN</name>
<dbReference type="EMBL" id="JAYMYR010000011">
    <property type="protein sequence ID" value="KAK7333489.1"/>
    <property type="molecule type" value="Genomic_DNA"/>
</dbReference>
<sequence>MIPFDSLLLGARELAKIFGVPWTLRNLADGLRIVKGASIAMEYPEANQLHLENLPQLRSFSLGDIVEWPSLKNVTLNHCPNIRKFGLGRTKESELKSIIMENQASLTNVFESWVSSLSYFP</sequence>
<dbReference type="AlphaFoldDB" id="A0AAN9LFY4"/>
<accession>A0AAN9LFY4</accession>
<evidence type="ECO:0000313" key="2">
    <source>
        <dbReference type="Proteomes" id="UP001374584"/>
    </source>
</evidence>
<reference evidence="1 2" key="1">
    <citation type="submission" date="2024-01" db="EMBL/GenBank/DDBJ databases">
        <title>The genomes of 5 underutilized Papilionoideae crops provide insights into root nodulation and disease resistanc.</title>
        <authorList>
            <person name="Jiang F."/>
        </authorList>
    </citation>
    <scope>NUCLEOTIDE SEQUENCE [LARGE SCALE GENOMIC DNA]</scope>
    <source>
        <strain evidence="1">JINMINGXINNONG_FW02</strain>
        <tissue evidence="1">Leaves</tissue>
    </source>
</reference>
<comment type="caution">
    <text evidence="1">The sequence shown here is derived from an EMBL/GenBank/DDBJ whole genome shotgun (WGS) entry which is preliminary data.</text>
</comment>
<proteinExistence type="predicted"/>
<evidence type="ECO:0000313" key="1">
    <source>
        <dbReference type="EMBL" id="KAK7333489.1"/>
    </source>
</evidence>
<organism evidence="1 2">
    <name type="scientific">Phaseolus coccineus</name>
    <name type="common">Scarlet runner bean</name>
    <name type="synonym">Phaseolus multiflorus</name>
    <dbReference type="NCBI Taxonomy" id="3886"/>
    <lineage>
        <taxon>Eukaryota</taxon>
        <taxon>Viridiplantae</taxon>
        <taxon>Streptophyta</taxon>
        <taxon>Embryophyta</taxon>
        <taxon>Tracheophyta</taxon>
        <taxon>Spermatophyta</taxon>
        <taxon>Magnoliopsida</taxon>
        <taxon>eudicotyledons</taxon>
        <taxon>Gunneridae</taxon>
        <taxon>Pentapetalae</taxon>
        <taxon>rosids</taxon>
        <taxon>fabids</taxon>
        <taxon>Fabales</taxon>
        <taxon>Fabaceae</taxon>
        <taxon>Papilionoideae</taxon>
        <taxon>50 kb inversion clade</taxon>
        <taxon>NPAAA clade</taxon>
        <taxon>indigoferoid/millettioid clade</taxon>
        <taxon>Phaseoleae</taxon>
        <taxon>Phaseolus</taxon>
    </lineage>
</organism>
<protein>
    <submittedName>
        <fullName evidence="1">Uncharacterized protein</fullName>
    </submittedName>
</protein>